<dbReference type="InterPro" id="IPR021202">
    <property type="entry name" value="Rv3654c-like"/>
</dbReference>
<keyword evidence="3" id="KW-1185">Reference proteome</keyword>
<dbReference type="Proteomes" id="UP000243799">
    <property type="component" value="Unassembled WGS sequence"/>
</dbReference>
<protein>
    <submittedName>
        <fullName evidence="2">Helicase/secretion neighborhood TadE-like protein</fullName>
    </submittedName>
</protein>
<dbReference type="STRING" id="490629.SAMN05216266_104307"/>
<keyword evidence="2" id="KW-0067">ATP-binding</keyword>
<feature type="region of interest" description="Disordered" evidence="1">
    <location>
        <begin position="97"/>
        <end position="117"/>
    </location>
</feature>
<dbReference type="NCBIfam" id="TIGR03816">
    <property type="entry name" value="tadE_like_DECH"/>
    <property type="match status" value="1"/>
</dbReference>
<proteinExistence type="predicted"/>
<accession>A0A1I0Y853</accession>
<dbReference type="AlphaFoldDB" id="A0A1I0Y853"/>
<name>A0A1I0Y853_9PSEU</name>
<organism evidence="2 3">
    <name type="scientific">Amycolatopsis marina</name>
    <dbReference type="NCBI Taxonomy" id="490629"/>
    <lineage>
        <taxon>Bacteria</taxon>
        <taxon>Bacillati</taxon>
        <taxon>Actinomycetota</taxon>
        <taxon>Actinomycetes</taxon>
        <taxon>Pseudonocardiales</taxon>
        <taxon>Pseudonocardiaceae</taxon>
        <taxon>Amycolatopsis</taxon>
    </lineage>
</organism>
<evidence type="ECO:0000256" key="1">
    <source>
        <dbReference type="SAM" id="MobiDB-lite"/>
    </source>
</evidence>
<dbReference type="EMBL" id="FOKG01000004">
    <property type="protein sequence ID" value="SFB09481.1"/>
    <property type="molecule type" value="Genomic_DNA"/>
</dbReference>
<keyword evidence="2" id="KW-0347">Helicase</keyword>
<reference evidence="3" key="1">
    <citation type="submission" date="2016-10" db="EMBL/GenBank/DDBJ databases">
        <authorList>
            <person name="Varghese N."/>
            <person name="Submissions S."/>
        </authorList>
    </citation>
    <scope>NUCLEOTIDE SEQUENCE [LARGE SCALE GENOMIC DNA]</scope>
    <source>
        <strain evidence="3">CGMCC 4.3568</strain>
    </source>
</reference>
<sequence length="117" mass="11806">MTALLVITGVVLWLGGAIVARQRAAAAADLAALAAAGAAVFGVDHACAEASRVAERMRVRITNCGFDGWDALVEVETTLPGALGASGAVRARARAGPVGPLGEIDERSKGDRPTGRA</sequence>
<evidence type="ECO:0000313" key="2">
    <source>
        <dbReference type="EMBL" id="SFB09481.1"/>
    </source>
</evidence>
<keyword evidence="2" id="KW-0378">Hydrolase</keyword>
<dbReference type="GO" id="GO:0004386">
    <property type="term" value="F:helicase activity"/>
    <property type="evidence" value="ECO:0007669"/>
    <property type="project" value="UniProtKB-KW"/>
</dbReference>
<evidence type="ECO:0000313" key="3">
    <source>
        <dbReference type="Proteomes" id="UP000243799"/>
    </source>
</evidence>
<feature type="compositionally biased region" description="Basic and acidic residues" evidence="1">
    <location>
        <begin position="104"/>
        <end position="117"/>
    </location>
</feature>
<keyword evidence="2" id="KW-0547">Nucleotide-binding</keyword>
<gene>
    <name evidence="2" type="ORF">SAMN05216266_104307</name>
</gene>